<reference evidence="3" key="2">
    <citation type="submission" date="2015-01" db="EMBL/GenBank/DDBJ databases">
        <title>Evolutionary Origins and Diversification of the Mycorrhizal Mutualists.</title>
        <authorList>
            <consortium name="DOE Joint Genome Institute"/>
            <consortium name="Mycorrhizal Genomics Consortium"/>
            <person name="Kohler A."/>
            <person name="Kuo A."/>
            <person name="Nagy L.G."/>
            <person name="Floudas D."/>
            <person name="Copeland A."/>
            <person name="Barry K.W."/>
            <person name="Cichocki N."/>
            <person name="Veneault-Fourrey C."/>
            <person name="LaButti K."/>
            <person name="Lindquist E.A."/>
            <person name="Lipzen A."/>
            <person name="Lundell T."/>
            <person name="Morin E."/>
            <person name="Murat C."/>
            <person name="Riley R."/>
            <person name="Ohm R."/>
            <person name="Sun H."/>
            <person name="Tunlid A."/>
            <person name="Henrissat B."/>
            <person name="Grigoriev I.V."/>
            <person name="Hibbett D.S."/>
            <person name="Martin F."/>
        </authorList>
    </citation>
    <scope>NUCLEOTIDE SEQUENCE [LARGE SCALE GENOMIC DNA]</scope>
    <source>
        <strain evidence="3">Zn</strain>
    </source>
</reference>
<dbReference type="AlphaFoldDB" id="A0A0C3GPN4"/>
<dbReference type="OrthoDB" id="10635580at2759"/>
<name>A0A0C3GPN4_OIDMZ</name>
<feature type="compositionally biased region" description="Polar residues" evidence="1">
    <location>
        <begin position="98"/>
        <end position="115"/>
    </location>
</feature>
<evidence type="ECO:0000313" key="2">
    <source>
        <dbReference type="EMBL" id="KIM92506.1"/>
    </source>
</evidence>
<dbReference type="EMBL" id="KN832927">
    <property type="protein sequence ID" value="KIM92506.1"/>
    <property type="molecule type" value="Genomic_DNA"/>
</dbReference>
<feature type="region of interest" description="Disordered" evidence="1">
    <location>
        <begin position="144"/>
        <end position="163"/>
    </location>
</feature>
<protein>
    <submittedName>
        <fullName evidence="2">Uncharacterized protein</fullName>
    </submittedName>
</protein>
<dbReference type="Proteomes" id="UP000054321">
    <property type="component" value="Unassembled WGS sequence"/>
</dbReference>
<gene>
    <name evidence="2" type="ORF">OIDMADRAFT_36537</name>
</gene>
<evidence type="ECO:0000256" key="1">
    <source>
        <dbReference type="SAM" id="MobiDB-lite"/>
    </source>
</evidence>
<reference evidence="2 3" key="1">
    <citation type="submission" date="2014-04" db="EMBL/GenBank/DDBJ databases">
        <authorList>
            <consortium name="DOE Joint Genome Institute"/>
            <person name="Kuo A."/>
            <person name="Martino E."/>
            <person name="Perotto S."/>
            <person name="Kohler A."/>
            <person name="Nagy L.G."/>
            <person name="Floudas D."/>
            <person name="Copeland A."/>
            <person name="Barry K.W."/>
            <person name="Cichocki N."/>
            <person name="Veneault-Fourrey C."/>
            <person name="LaButti K."/>
            <person name="Lindquist E.A."/>
            <person name="Lipzen A."/>
            <person name="Lundell T."/>
            <person name="Morin E."/>
            <person name="Murat C."/>
            <person name="Sun H."/>
            <person name="Tunlid A."/>
            <person name="Henrissat B."/>
            <person name="Grigoriev I.V."/>
            <person name="Hibbett D.S."/>
            <person name="Martin F."/>
            <person name="Nordberg H.P."/>
            <person name="Cantor M.N."/>
            <person name="Hua S.X."/>
        </authorList>
    </citation>
    <scope>NUCLEOTIDE SEQUENCE [LARGE SCALE GENOMIC DNA]</scope>
    <source>
        <strain evidence="2 3">Zn</strain>
    </source>
</reference>
<sequence length="454" mass="50488">MTIQRPTAPLDYLQFFQSILDQRQAGALIFTDATGSDSLFIACSKEAALHYIQQDSKQTRAHLLDLDSGISDADIPLPADAIPKPACLPGTTLCLPSHQPSQPDSTIPASDTSIVPSGHVNDLHEESTPPAKKRKLANYVPPVALSPGDGDASPHLPRARGPSEVTSRLALTNQHLPEVTWLMAQKVPPSTITIAYDMITKAKEIGDDTVIQSWKAICMQWRAYSTLTTINLYTPKPSSSQALAMPPHLQDAPCPVQAFCTAFQAVNQSIVNGTLQLMFHRHYLADLFQHYKLAETAVRADPREDERQRGVTDAALVKMRLFLSLHPEHTDLANPRINPKSRKAWEDFHAKIEKGRRWQHLRDKTNPGILALIPESVSNRWIEKELSHAMFCSWVDLIIRYNQSAITLGKAMLPGLQHALSSQSIPEKKIRLEITDIEDLNGYSDKSVLFEEVE</sequence>
<feature type="region of interest" description="Disordered" evidence="1">
    <location>
        <begin position="93"/>
        <end position="135"/>
    </location>
</feature>
<proteinExistence type="predicted"/>
<accession>A0A0C3GPN4</accession>
<organism evidence="2 3">
    <name type="scientific">Oidiodendron maius (strain Zn)</name>
    <dbReference type="NCBI Taxonomy" id="913774"/>
    <lineage>
        <taxon>Eukaryota</taxon>
        <taxon>Fungi</taxon>
        <taxon>Dikarya</taxon>
        <taxon>Ascomycota</taxon>
        <taxon>Pezizomycotina</taxon>
        <taxon>Leotiomycetes</taxon>
        <taxon>Leotiomycetes incertae sedis</taxon>
        <taxon>Myxotrichaceae</taxon>
        <taxon>Oidiodendron</taxon>
    </lineage>
</organism>
<dbReference type="HOGENOM" id="CLU_602830_0_0_1"/>
<keyword evidence="3" id="KW-1185">Reference proteome</keyword>
<evidence type="ECO:0000313" key="3">
    <source>
        <dbReference type="Proteomes" id="UP000054321"/>
    </source>
</evidence>
<dbReference type="InParanoid" id="A0A0C3GPN4"/>